<reference evidence="2" key="1">
    <citation type="submission" date="2021-03" db="EMBL/GenBank/DDBJ databases">
        <title>Acanthopleuribacteraceae sp. M133.</title>
        <authorList>
            <person name="Wang G."/>
        </authorList>
    </citation>
    <scope>NUCLEOTIDE SEQUENCE</scope>
    <source>
        <strain evidence="2">M133</strain>
    </source>
</reference>
<dbReference type="AlphaFoldDB" id="A0A8A4TPN6"/>
<organism evidence="2 3">
    <name type="scientific">Sulfidibacter corallicola</name>
    <dbReference type="NCBI Taxonomy" id="2818388"/>
    <lineage>
        <taxon>Bacteria</taxon>
        <taxon>Pseudomonadati</taxon>
        <taxon>Acidobacteriota</taxon>
        <taxon>Holophagae</taxon>
        <taxon>Acanthopleuribacterales</taxon>
        <taxon>Acanthopleuribacteraceae</taxon>
        <taxon>Sulfidibacter</taxon>
    </lineage>
</organism>
<sequence length="73" mass="7891">MKKIRFTLLLLAFSMVLPFAFSAQAATSQSKAAQADPACVTNCIKACMDLYRNDPDMLNACGIGCLIGCEIRD</sequence>
<dbReference type="EMBL" id="CP071793">
    <property type="protein sequence ID" value="QTD51936.1"/>
    <property type="molecule type" value="Genomic_DNA"/>
</dbReference>
<gene>
    <name evidence="2" type="ORF">J3U87_05640</name>
</gene>
<keyword evidence="3" id="KW-1185">Reference proteome</keyword>
<accession>A0A8A4TPN6</accession>
<evidence type="ECO:0000313" key="3">
    <source>
        <dbReference type="Proteomes" id="UP000663929"/>
    </source>
</evidence>
<name>A0A8A4TPN6_SULCO</name>
<dbReference type="Proteomes" id="UP000663929">
    <property type="component" value="Chromosome"/>
</dbReference>
<proteinExistence type="predicted"/>
<dbReference type="KEGG" id="scor:J3U87_05640"/>
<feature type="signal peptide" evidence="1">
    <location>
        <begin position="1"/>
        <end position="25"/>
    </location>
</feature>
<evidence type="ECO:0000313" key="2">
    <source>
        <dbReference type="EMBL" id="QTD51936.1"/>
    </source>
</evidence>
<feature type="chain" id="PRO_5035234038" evidence="1">
    <location>
        <begin position="26"/>
        <end position="73"/>
    </location>
</feature>
<dbReference type="RefSeq" id="WP_237382049.1">
    <property type="nucleotide sequence ID" value="NZ_CP071793.1"/>
</dbReference>
<protein>
    <submittedName>
        <fullName evidence="2">Uncharacterized protein</fullName>
    </submittedName>
</protein>
<keyword evidence="1" id="KW-0732">Signal</keyword>
<evidence type="ECO:0000256" key="1">
    <source>
        <dbReference type="SAM" id="SignalP"/>
    </source>
</evidence>